<feature type="transmembrane region" description="Helical" evidence="1">
    <location>
        <begin position="78"/>
        <end position="100"/>
    </location>
</feature>
<dbReference type="OrthoDB" id="350611at2"/>
<feature type="transmembrane region" description="Helical" evidence="1">
    <location>
        <begin position="6"/>
        <end position="26"/>
    </location>
</feature>
<keyword evidence="1" id="KW-0472">Membrane</keyword>
<keyword evidence="3" id="KW-1185">Reference proteome</keyword>
<sequence>MFKLIRKIFIVYFLCITLAGLVMVFFDSKFSEKESVQNGKSQIIKHKIDPNLLLFTSSIGGFLGVYAGIWIFDYEKNNFYLSWGSLIILIYNIGLILFVYSKSTNK</sequence>
<gene>
    <name evidence="2" type="ORF">DB313_02235</name>
</gene>
<accession>A0A386PMS1</accession>
<keyword evidence="1" id="KW-0812">Transmembrane</keyword>
<name>A0A386PMS1_9SPIR</name>
<dbReference type="AlphaFoldDB" id="A0A386PMS1"/>
<protein>
    <submittedName>
        <fullName evidence="2">Uncharacterized protein</fullName>
    </submittedName>
</protein>
<organism evidence="2 3">
    <name type="scientific">Borrelia turcica IST7</name>
    <dbReference type="NCBI Taxonomy" id="1104446"/>
    <lineage>
        <taxon>Bacteria</taxon>
        <taxon>Pseudomonadati</taxon>
        <taxon>Spirochaetota</taxon>
        <taxon>Spirochaetia</taxon>
        <taxon>Spirochaetales</taxon>
        <taxon>Borreliaceae</taxon>
        <taxon>Borrelia</taxon>
    </lineage>
</organism>
<evidence type="ECO:0000256" key="1">
    <source>
        <dbReference type="SAM" id="Phobius"/>
    </source>
</evidence>
<dbReference type="EMBL" id="CP028884">
    <property type="protein sequence ID" value="AYE36299.1"/>
    <property type="molecule type" value="Genomic_DNA"/>
</dbReference>
<proteinExistence type="predicted"/>
<dbReference type="RefSeq" id="WP_120104222.1">
    <property type="nucleotide sequence ID" value="NZ_CP028884.1"/>
</dbReference>
<evidence type="ECO:0000313" key="2">
    <source>
        <dbReference type="EMBL" id="AYE36299.1"/>
    </source>
</evidence>
<reference evidence="2 3" key="1">
    <citation type="journal article" date="2018" name="Infect. Genet. Evol.">
        <title>Genome-wide analysis of Borrelia turcica and 'Candidatus Borrelia tachyglossi' shows relapsing fever-like genomes with unique genomic links to Lyme disease Borrelia.</title>
        <authorList>
            <person name="Gofton A.W."/>
            <person name="Margos G."/>
            <person name="Fingerle V."/>
            <person name="Hepner S."/>
            <person name="Loh S.M."/>
            <person name="Ryan U."/>
            <person name="Irwin P."/>
            <person name="Oskam C.L."/>
        </authorList>
    </citation>
    <scope>NUCLEOTIDE SEQUENCE [LARGE SCALE GENOMIC DNA]</scope>
    <source>
        <strain evidence="2 3">IST7</strain>
    </source>
</reference>
<dbReference type="Proteomes" id="UP000275571">
    <property type="component" value="Chromosome"/>
</dbReference>
<feature type="transmembrane region" description="Helical" evidence="1">
    <location>
        <begin position="52"/>
        <end position="72"/>
    </location>
</feature>
<evidence type="ECO:0000313" key="3">
    <source>
        <dbReference type="Proteomes" id="UP000275571"/>
    </source>
</evidence>
<dbReference type="KEGG" id="btur:DB313_02235"/>
<keyword evidence="1" id="KW-1133">Transmembrane helix</keyword>